<dbReference type="GO" id="GO:0072345">
    <property type="term" value="F:NAADP-sensitive calcium-release channel activity"/>
    <property type="evidence" value="ECO:0007669"/>
    <property type="project" value="TreeGrafter"/>
</dbReference>
<feature type="transmembrane region" description="Helical" evidence="14">
    <location>
        <begin position="203"/>
        <end position="223"/>
    </location>
</feature>
<proteinExistence type="predicted"/>
<dbReference type="GO" id="GO:0005886">
    <property type="term" value="C:plasma membrane"/>
    <property type="evidence" value="ECO:0007669"/>
    <property type="project" value="UniProtKB-SubCell"/>
</dbReference>
<keyword evidence="4" id="KW-1003">Cell membrane</keyword>
<comment type="caution">
    <text evidence="17">The sequence shown here is derived from an EMBL/GenBank/DDBJ whole genome shotgun (WGS) entry which is preliminary data.</text>
</comment>
<dbReference type="Proteomes" id="UP000748531">
    <property type="component" value="Unassembled WGS sequence"/>
</dbReference>
<evidence type="ECO:0000259" key="16">
    <source>
        <dbReference type="Pfam" id="PF21381"/>
    </source>
</evidence>
<dbReference type="InterPro" id="IPR049134">
    <property type="entry name" value="MCLN_ECD"/>
</dbReference>
<feature type="transmembrane region" description="Helical" evidence="14">
    <location>
        <begin position="600"/>
        <end position="622"/>
    </location>
</feature>
<feature type="transmembrane region" description="Helical" evidence="14">
    <location>
        <begin position="529"/>
        <end position="549"/>
    </location>
</feature>
<feature type="region of interest" description="Disordered" evidence="13">
    <location>
        <begin position="815"/>
        <end position="835"/>
    </location>
</feature>
<comment type="subcellular location">
    <subcellularLocation>
        <location evidence="2">Cell membrane</location>
        <topology evidence="2">Multi-pass membrane protein</topology>
    </subcellularLocation>
    <subcellularLocation>
        <location evidence="1">Endosome membrane</location>
        <topology evidence="1">Multi-pass membrane protein</topology>
    </subcellularLocation>
</comment>
<feature type="region of interest" description="Disordered" evidence="13">
    <location>
        <begin position="1"/>
        <end position="23"/>
    </location>
</feature>
<keyword evidence="9 14" id="KW-0472">Membrane</keyword>
<evidence type="ECO:0000256" key="9">
    <source>
        <dbReference type="ARBA" id="ARBA00023136"/>
    </source>
</evidence>
<accession>A0A8J4X1R8</accession>
<name>A0A8J4X1R8_9TREM</name>
<comment type="catalytic activity">
    <reaction evidence="12">
        <text>Ca(2+)(in) = Ca(2+)(out)</text>
        <dbReference type="Rhea" id="RHEA:29671"/>
        <dbReference type="ChEBI" id="CHEBI:29108"/>
    </reaction>
</comment>
<protein>
    <submittedName>
        <fullName evidence="17">Mucolipin-1</fullName>
    </submittedName>
</protein>
<dbReference type="AlphaFoldDB" id="A0A8J4X1R8"/>
<dbReference type="PANTHER" id="PTHR12127">
    <property type="entry name" value="MUCOLIPIN"/>
    <property type="match status" value="1"/>
</dbReference>
<evidence type="ECO:0000256" key="3">
    <source>
        <dbReference type="ARBA" id="ARBA00022448"/>
    </source>
</evidence>
<keyword evidence="5 14" id="KW-0812">Transmembrane</keyword>
<dbReference type="InterPro" id="IPR013122">
    <property type="entry name" value="PKD1_2_channel"/>
</dbReference>
<keyword evidence="10" id="KW-1015">Disulfide bond</keyword>
<evidence type="ECO:0000256" key="1">
    <source>
        <dbReference type="ARBA" id="ARBA00004337"/>
    </source>
</evidence>
<evidence type="ECO:0000256" key="12">
    <source>
        <dbReference type="ARBA" id="ARBA00036634"/>
    </source>
</evidence>
<evidence type="ECO:0000256" key="8">
    <source>
        <dbReference type="ARBA" id="ARBA00023065"/>
    </source>
</evidence>
<keyword evidence="3" id="KW-0813">Transport</keyword>
<dbReference type="OrthoDB" id="263481at2759"/>
<keyword evidence="11" id="KW-0407">Ion channel</keyword>
<keyword evidence="8" id="KW-0406">Ion transport</keyword>
<gene>
    <name evidence="17" type="ORF">PHET_02659</name>
</gene>
<evidence type="ECO:0000256" key="13">
    <source>
        <dbReference type="SAM" id="MobiDB-lite"/>
    </source>
</evidence>
<keyword evidence="18" id="KW-1185">Reference proteome</keyword>
<evidence type="ECO:0000256" key="14">
    <source>
        <dbReference type="SAM" id="Phobius"/>
    </source>
</evidence>
<feature type="transmembrane region" description="Helical" evidence="14">
    <location>
        <begin position="669"/>
        <end position="691"/>
    </location>
</feature>
<keyword evidence="6" id="KW-0967">Endosome</keyword>
<sequence length="881" mass="100315">MPARKRTARSPQPNSSESCRLPHPQCSHQVTDCSEGVIIPTIIPSNSAPLSVSPAVFRSRPVLPPAYNGSSTALDIDDDKTERLPTFNCSRLTNQFESGMIRLSNCCTATCNRVCCCRLRRVYSRHANSSNDLCSPLLSVPPADGGSSVDFCAGNDTLERTVEQSELDRLNTEVVEWVRRRLIYFFMSPIEKFHAKRRIPYKLVVQFLKVFFITLQLIVFGMGRSAHVSFGEDSRLTFSHLYLRDWDPQYETLDYPPAAGPYAVYEKSDFYQNVGYAITQFNNTREIAIGAYTFNSRRPLMTLCQTDVDNTMNSLGSTEPQTKIRHCAKVYPMEISADLLSDPKAVKRFLDSLNFTIDFSRLLAFDIRFQLLTPMLTELGWTHDPECFQFRVKISMEKLKQSGMLRINLDAPYTSTFCGEVKDQPISGVDQFMSENRSILSPFERIQRFWLARENSVNDASFTSNNFAVRHILLIFLHSTTLFLGLTSLILCVRSVVKNFLMWQQTVLFFRHWFSINLFGHFWDFVHPWFLVIIINDLMIISGSAYDLCTFNRLHHKPEPLSYVFGISALLVWSGILRYVGFSYTNSILMHTIVNSIPSLLRFGVCSLILFFAFSLCGWVVLGPYNLKFRTFVSTLECLFSLINGDDMFVTFSVIGERSAWGIFLFSRLFLYVFITLFIYVVLNLFITIIFEAYEEVKERRDTGGRSNHSLLFRFIANHPYSCRSPLFRQDDRRPDRHRLLQYALGLWTPTVTSDTSVDQSQFPASTSDNFGVTGSTLYRRCDFMQPEYQSSHTLRDSVPANPPVCNTSIAPTGSSSVSFVSQTSGSGSSPNRIEHRPLSYAEEVEESGTLICSPSTPNESNEARAFQNDVARDSIEVCQF</sequence>
<dbReference type="Pfam" id="PF08016">
    <property type="entry name" value="PKD_channel"/>
    <property type="match status" value="1"/>
</dbReference>
<dbReference type="Gene3D" id="1.10.287.70">
    <property type="match status" value="1"/>
</dbReference>
<keyword evidence="7 14" id="KW-1133">Transmembrane helix</keyword>
<feature type="transmembrane region" description="Helical" evidence="14">
    <location>
        <begin position="561"/>
        <end position="580"/>
    </location>
</feature>
<organism evidence="17 18">
    <name type="scientific">Paragonimus heterotremus</name>
    <dbReference type="NCBI Taxonomy" id="100268"/>
    <lineage>
        <taxon>Eukaryota</taxon>
        <taxon>Metazoa</taxon>
        <taxon>Spiralia</taxon>
        <taxon>Lophotrochozoa</taxon>
        <taxon>Platyhelminthes</taxon>
        <taxon>Trematoda</taxon>
        <taxon>Digenea</taxon>
        <taxon>Plagiorchiida</taxon>
        <taxon>Troglotremata</taxon>
        <taxon>Troglotrematidae</taxon>
        <taxon>Paragonimus</taxon>
    </lineage>
</organism>
<dbReference type="Pfam" id="PF21381">
    <property type="entry name" value="MCLN_ECD"/>
    <property type="match status" value="1"/>
</dbReference>
<feature type="compositionally biased region" description="Low complexity" evidence="13">
    <location>
        <begin position="815"/>
        <end position="830"/>
    </location>
</feature>
<evidence type="ECO:0000256" key="5">
    <source>
        <dbReference type="ARBA" id="ARBA00022692"/>
    </source>
</evidence>
<dbReference type="GO" id="GO:0005765">
    <property type="term" value="C:lysosomal membrane"/>
    <property type="evidence" value="ECO:0007669"/>
    <property type="project" value="TreeGrafter"/>
</dbReference>
<feature type="transmembrane region" description="Helical" evidence="14">
    <location>
        <begin position="472"/>
        <end position="493"/>
    </location>
</feature>
<dbReference type="PANTHER" id="PTHR12127:SF7">
    <property type="entry name" value="SD02261P"/>
    <property type="match status" value="1"/>
</dbReference>
<feature type="domain" description="Mucolipin extracytosolic" evidence="16">
    <location>
        <begin position="228"/>
        <end position="418"/>
    </location>
</feature>
<evidence type="ECO:0000256" key="6">
    <source>
        <dbReference type="ARBA" id="ARBA00022753"/>
    </source>
</evidence>
<feature type="compositionally biased region" description="Polar residues" evidence="13">
    <location>
        <begin position="9"/>
        <end position="18"/>
    </location>
</feature>
<evidence type="ECO:0000256" key="11">
    <source>
        <dbReference type="ARBA" id="ARBA00023303"/>
    </source>
</evidence>
<dbReference type="InterPro" id="IPR039031">
    <property type="entry name" value="Mucolipin"/>
</dbReference>
<evidence type="ECO:0000256" key="10">
    <source>
        <dbReference type="ARBA" id="ARBA00023157"/>
    </source>
</evidence>
<evidence type="ECO:0000256" key="2">
    <source>
        <dbReference type="ARBA" id="ARBA00004651"/>
    </source>
</evidence>
<feature type="domain" description="Polycystin cation channel PKD1/PKD2" evidence="15">
    <location>
        <begin position="558"/>
        <end position="697"/>
    </location>
</feature>
<evidence type="ECO:0000313" key="17">
    <source>
        <dbReference type="EMBL" id="KAF5403732.1"/>
    </source>
</evidence>
<evidence type="ECO:0000259" key="15">
    <source>
        <dbReference type="Pfam" id="PF08016"/>
    </source>
</evidence>
<dbReference type="GO" id="GO:0010008">
    <property type="term" value="C:endosome membrane"/>
    <property type="evidence" value="ECO:0007669"/>
    <property type="project" value="UniProtKB-SubCell"/>
</dbReference>
<evidence type="ECO:0000256" key="4">
    <source>
        <dbReference type="ARBA" id="ARBA00022475"/>
    </source>
</evidence>
<evidence type="ECO:0000256" key="7">
    <source>
        <dbReference type="ARBA" id="ARBA00022989"/>
    </source>
</evidence>
<dbReference type="EMBL" id="LUCH01001071">
    <property type="protein sequence ID" value="KAF5403732.1"/>
    <property type="molecule type" value="Genomic_DNA"/>
</dbReference>
<evidence type="ECO:0000313" key="18">
    <source>
        <dbReference type="Proteomes" id="UP000748531"/>
    </source>
</evidence>
<reference evidence="17" key="1">
    <citation type="submission" date="2019-05" db="EMBL/GenBank/DDBJ databases">
        <title>Annotation for the trematode Paragonimus heterotremus.</title>
        <authorList>
            <person name="Choi Y.-J."/>
        </authorList>
    </citation>
    <scope>NUCLEOTIDE SEQUENCE</scope>
    <source>
        <strain evidence="17">LC</strain>
    </source>
</reference>